<sequence length="110" mass="11309">MGSSVQSEPPGTGWYTAARVLLICSAAGFAVLWAVLWLPVLLTGGQGSPLLYPVVFLLATGPWAGGWVTLVLAGRAWKVGVGRHSGMVAALSAVLLALGPVLLWFGPVIA</sequence>
<reference evidence="1" key="1">
    <citation type="submission" date="2021-06" db="EMBL/GenBank/DDBJ databases">
        <authorList>
            <person name="Ellington A.J."/>
            <person name="Bryan N.C."/>
            <person name="Christner B.C."/>
            <person name="Reisch C.R."/>
        </authorList>
    </citation>
    <scope>NUCLEOTIDE SEQUENCE</scope>
    <source>
        <strain evidence="1">L6-1</strain>
    </source>
</reference>
<name>A0ACD1E5H3_9MICO</name>
<dbReference type="Proteomes" id="UP000681794">
    <property type="component" value="Chromosome"/>
</dbReference>
<organism evidence="1 2">
    <name type="scientific">Curtobacterium aetherium</name>
    <dbReference type="NCBI Taxonomy" id="2841594"/>
    <lineage>
        <taxon>Bacteria</taxon>
        <taxon>Bacillati</taxon>
        <taxon>Actinomycetota</taxon>
        <taxon>Actinomycetes</taxon>
        <taxon>Micrococcales</taxon>
        <taxon>Microbacteriaceae</taxon>
        <taxon>Curtobacterium</taxon>
    </lineage>
</organism>
<evidence type="ECO:0000313" key="1">
    <source>
        <dbReference type="EMBL" id="QWS34019.1"/>
    </source>
</evidence>
<gene>
    <name evidence="1" type="ORF">KM842_02095</name>
</gene>
<dbReference type="EMBL" id="CP076544">
    <property type="protein sequence ID" value="QWS34019.1"/>
    <property type="molecule type" value="Genomic_DNA"/>
</dbReference>
<protein>
    <submittedName>
        <fullName evidence="1">Uncharacterized protein</fullName>
    </submittedName>
</protein>
<evidence type="ECO:0000313" key="2">
    <source>
        <dbReference type="Proteomes" id="UP000681794"/>
    </source>
</evidence>
<accession>A0ACD1E5H3</accession>
<proteinExistence type="predicted"/>
<keyword evidence="2" id="KW-1185">Reference proteome</keyword>